<dbReference type="AlphaFoldDB" id="B4P296"/>
<dbReference type="Proteomes" id="UP000002282">
    <property type="component" value="Chromosome 2L"/>
</dbReference>
<dbReference type="eggNOG" id="ENOG502SM2X">
    <property type="taxonomic scope" value="Eukaryota"/>
</dbReference>
<reference evidence="2 3" key="2">
    <citation type="journal article" date="2007" name="PLoS Biol.">
        <title>Principles of genome evolution in the Drosophila melanogaster species group.</title>
        <authorList>
            <person name="Ranz J.M."/>
            <person name="Maurin D."/>
            <person name="Chan Y.S."/>
            <person name="von Grotthuss M."/>
            <person name="Hillier L.W."/>
            <person name="Roote J."/>
            <person name="Ashburner M."/>
            <person name="Bergman C.M."/>
        </authorList>
    </citation>
    <scope>NUCLEOTIDE SEQUENCE [LARGE SCALE GENOMIC DNA]</scope>
    <source>
        <strain evidence="3">Tai18E2 / Tucson 14021-0261.01</strain>
    </source>
</reference>
<dbReference type="SMART" id="SM00587">
    <property type="entry name" value="CHK"/>
    <property type="match status" value="1"/>
</dbReference>
<dbReference type="InterPro" id="IPR015897">
    <property type="entry name" value="CHK_kinase-like"/>
</dbReference>
<dbReference type="Gene3D" id="3.90.1200.10">
    <property type="match status" value="1"/>
</dbReference>
<organism evidence="2 3">
    <name type="scientific">Drosophila yakuba</name>
    <name type="common">Fruit fly</name>
    <dbReference type="NCBI Taxonomy" id="7245"/>
    <lineage>
        <taxon>Eukaryota</taxon>
        <taxon>Metazoa</taxon>
        <taxon>Ecdysozoa</taxon>
        <taxon>Arthropoda</taxon>
        <taxon>Hexapoda</taxon>
        <taxon>Insecta</taxon>
        <taxon>Pterygota</taxon>
        <taxon>Neoptera</taxon>
        <taxon>Endopterygota</taxon>
        <taxon>Diptera</taxon>
        <taxon>Brachycera</taxon>
        <taxon>Muscomorpha</taxon>
        <taxon>Ephydroidea</taxon>
        <taxon>Drosophilidae</taxon>
        <taxon>Drosophila</taxon>
        <taxon>Sophophora</taxon>
    </lineage>
</organism>
<dbReference type="Pfam" id="PF02958">
    <property type="entry name" value="EcKL"/>
    <property type="match status" value="1"/>
</dbReference>
<evidence type="ECO:0000259" key="1">
    <source>
        <dbReference type="SMART" id="SM00587"/>
    </source>
</evidence>
<dbReference type="KEGG" id="dya:Dyak_GE16427"/>
<sequence length="420" mass="48087">MLKNMATDKLPDIRELSKVVEPHFSGARLLNYQTSKLTKPGDNYGSVLLAIHAQLQKSNGEQFEEQLVAKVPPSDPKYWQFFQPERTRLAENAVYKILAPALAVLQDEAGVPSESHFKGFPRFYGCRESLDSYSSKVDHNAVLVLENLRSSGYVSGQRLKAFDMAHTLLALEYMAEFHALPLALRTLKPEVFREQVQPFFKKFDWHAKAPEWKSVMKAETLEDIRRATNNDSRLVARMKELSDQFFEFLAAAPDRPDGPFTSIIHCDFWINNLMFRYGPSGTPTALKIIDFQTAQYDSVVHDIISFLLSSVDTAILEIEFEHMLEAYYEAFECCLRRVGVDLEVHTFEAFRQEVKRVAYIQVPHVIFMTRFILADSPVVDDAETEEIPTLTDVLKNTGSERISRKLSQILNLAQKFDILY</sequence>
<evidence type="ECO:0000313" key="2">
    <source>
        <dbReference type="EMBL" id="EDW87092.2"/>
    </source>
</evidence>
<evidence type="ECO:0000313" key="3">
    <source>
        <dbReference type="Proteomes" id="UP000002282"/>
    </source>
</evidence>
<dbReference type="HOGENOM" id="CLU_010718_6_3_1"/>
<protein>
    <recommendedName>
        <fullName evidence="1">CHK kinase-like domain-containing protein</fullName>
    </recommendedName>
</protein>
<dbReference type="SUPFAM" id="SSF56112">
    <property type="entry name" value="Protein kinase-like (PK-like)"/>
    <property type="match status" value="1"/>
</dbReference>
<dbReference type="PANTHER" id="PTHR11012:SF55">
    <property type="entry name" value="BHLH DOMAIN-CONTAINING PROTEIN"/>
    <property type="match status" value="1"/>
</dbReference>
<dbReference type="InterPro" id="IPR011009">
    <property type="entry name" value="Kinase-like_dom_sf"/>
</dbReference>
<gene>
    <name evidence="2" type="primary">Dyak\GE16427</name>
    <name evidence="2" type="synonym">dyak_GLEANR_1785</name>
    <name evidence="2" type="synonym">GE16427</name>
    <name evidence="2" type="ORF">Dyak_GE16427</name>
</gene>
<keyword evidence="3" id="KW-1185">Reference proteome</keyword>
<dbReference type="EMBL" id="CM000157">
    <property type="protein sequence ID" value="EDW87092.2"/>
    <property type="molecule type" value="Genomic_DNA"/>
</dbReference>
<proteinExistence type="predicted"/>
<accession>B4P296</accession>
<dbReference type="PANTHER" id="PTHR11012">
    <property type="entry name" value="PROTEIN KINASE-LIKE DOMAIN-CONTAINING"/>
    <property type="match status" value="1"/>
</dbReference>
<dbReference type="OrthoDB" id="191037at2759"/>
<reference evidence="2 3" key="1">
    <citation type="journal article" date="2007" name="Nature">
        <title>Evolution of genes and genomes on the Drosophila phylogeny.</title>
        <authorList>
            <consortium name="Drosophila 12 Genomes Consortium"/>
            <person name="Clark A.G."/>
            <person name="Eisen M.B."/>
            <person name="Smith D.R."/>
            <person name="Bergman C.M."/>
            <person name="Oliver B."/>
            <person name="Markow T.A."/>
            <person name="Kaufman T.C."/>
            <person name="Kellis M."/>
            <person name="Gelbart W."/>
            <person name="Iyer V.N."/>
            <person name="Pollard D.A."/>
            <person name="Sackton T.B."/>
            <person name="Larracuente A.M."/>
            <person name="Singh N.D."/>
            <person name="Abad J.P."/>
            <person name="Abt D.N."/>
            <person name="Adryan B."/>
            <person name="Aguade M."/>
            <person name="Akashi H."/>
            <person name="Anderson W.W."/>
            <person name="Aquadro C.F."/>
            <person name="Ardell D.H."/>
            <person name="Arguello R."/>
            <person name="Artieri C.G."/>
            <person name="Barbash D.A."/>
            <person name="Barker D."/>
            <person name="Barsanti P."/>
            <person name="Batterham P."/>
            <person name="Batzoglou S."/>
            <person name="Begun D."/>
            <person name="Bhutkar A."/>
            <person name="Blanco E."/>
            <person name="Bosak S.A."/>
            <person name="Bradley R.K."/>
            <person name="Brand A.D."/>
            <person name="Brent M.R."/>
            <person name="Brooks A.N."/>
            <person name="Brown R.H."/>
            <person name="Butlin R.K."/>
            <person name="Caggese C."/>
            <person name="Calvi B.R."/>
            <person name="Bernardo de Carvalho A."/>
            <person name="Caspi A."/>
            <person name="Castrezana S."/>
            <person name="Celniker S.E."/>
            <person name="Chang J.L."/>
            <person name="Chapple C."/>
            <person name="Chatterji S."/>
            <person name="Chinwalla A."/>
            <person name="Civetta A."/>
            <person name="Clifton S.W."/>
            <person name="Comeron J.M."/>
            <person name="Costello J.C."/>
            <person name="Coyne J.A."/>
            <person name="Daub J."/>
            <person name="David R.G."/>
            <person name="Delcher A.L."/>
            <person name="Delehaunty K."/>
            <person name="Do C.B."/>
            <person name="Ebling H."/>
            <person name="Edwards K."/>
            <person name="Eickbush T."/>
            <person name="Evans J.D."/>
            <person name="Filipski A."/>
            <person name="Findeiss S."/>
            <person name="Freyhult E."/>
            <person name="Fulton L."/>
            <person name="Fulton R."/>
            <person name="Garcia A.C."/>
            <person name="Gardiner A."/>
            <person name="Garfield D.A."/>
            <person name="Garvin B.E."/>
            <person name="Gibson G."/>
            <person name="Gilbert D."/>
            <person name="Gnerre S."/>
            <person name="Godfrey J."/>
            <person name="Good R."/>
            <person name="Gotea V."/>
            <person name="Gravely B."/>
            <person name="Greenberg A.J."/>
            <person name="Griffiths-Jones S."/>
            <person name="Gross S."/>
            <person name="Guigo R."/>
            <person name="Gustafson E.A."/>
            <person name="Haerty W."/>
            <person name="Hahn M.W."/>
            <person name="Halligan D.L."/>
            <person name="Halpern A.L."/>
            <person name="Halter G.M."/>
            <person name="Han M.V."/>
            <person name="Heger A."/>
            <person name="Hillier L."/>
            <person name="Hinrichs A.S."/>
            <person name="Holmes I."/>
            <person name="Hoskins R.A."/>
            <person name="Hubisz M.J."/>
            <person name="Hultmark D."/>
            <person name="Huntley M.A."/>
            <person name="Jaffe D.B."/>
            <person name="Jagadeeshan S."/>
            <person name="Jeck W.R."/>
            <person name="Johnson J."/>
            <person name="Jones C.D."/>
            <person name="Jordan W.C."/>
            <person name="Karpen G.H."/>
            <person name="Kataoka E."/>
            <person name="Keightley P.D."/>
            <person name="Kheradpour P."/>
            <person name="Kirkness E.F."/>
            <person name="Koerich L.B."/>
            <person name="Kristiansen K."/>
            <person name="Kudrna D."/>
            <person name="Kulathinal R.J."/>
            <person name="Kumar S."/>
            <person name="Kwok R."/>
            <person name="Lander E."/>
            <person name="Langley C.H."/>
            <person name="Lapoint R."/>
            <person name="Lazzaro B.P."/>
            <person name="Lee S.J."/>
            <person name="Levesque L."/>
            <person name="Li R."/>
            <person name="Lin C.F."/>
            <person name="Lin M.F."/>
            <person name="Lindblad-Toh K."/>
            <person name="Llopart A."/>
            <person name="Long M."/>
            <person name="Low L."/>
            <person name="Lozovsky E."/>
            <person name="Lu J."/>
            <person name="Luo M."/>
            <person name="Machado C.A."/>
            <person name="Makalowski W."/>
            <person name="Marzo M."/>
            <person name="Matsuda M."/>
            <person name="Matzkin L."/>
            <person name="McAllister B."/>
            <person name="McBride C.S."/>
            <person name="McKernan B."/>
            <person name="McKernan K."/>
            <person name="Mendez-Lago M."/>
            <person name="Minx P."/>
            <person name="Mollenhauer M.U."/>
            <person name="Montooth K."/>
            <person name="Mount S.M."/>
            <person name="Mu X."/>
            <person name="Myers E."/>
            <person name="Negre B."/>
            <person name="Newfeld S."/>
            <person name="Nielsen R."/>
            <person name="Noor M.A."/>
            <person name="O'Grady P."/>
            <person name="Pachter L."/>
            <person name="Papaceit M."/>
            <person name="Parisi M.J."/>
            <person name="Parisi M."/>
            <person name="Parts L."/>
            <person name="Pedersen J.S."/>
            <person name="Pesole G."/>
            <person name="Phillippy A.M."/>
            <person name="Ponting C.P."/>
            <person name="Pop M."/>
            <person name="Porcelli D."/>
            <person name="Powell J.R."/>
            <person name="Prohaska S."/>
            <person name="Pruitt K."/>
            <person name="Puig M."/>
            <person name="Quesneville H."/>
            <person name="Ram K.R."/>
            <person name="Rand D."/>
            <person name="Rasmussen M.D."/>
            <person name="Reed L.K."/>
            <person name="Reenan R."/>
            <person name="Reily A."/>
            <person name="Remington K.A."/>
            <person name="Rieger T.T."/>
            <person name="Ritchie M.G."/>
            <person name="Robin C."/>
            <person name="Rogers Y.H."/>
            <person name="Rohde C."/>
            <person name="Rozas J."/>
            <person name="Rubenfield M.J."/>
            <person name="Ruiz A."/>
            <person name="Russo S."/>
            <person name="Salzberg S.L."/>
            <person name="Sanchez-Gracia A."/>
            <person name="Saranga D.J."/>
            <person name="Sato H."/>
            <person name="Schaeffer S.W."/>
            <person name="Schatz M.C."/>
            <person name="Schlenke T."/>
            <person name="Schwartz R."/>
            <person name="Segarra C."/>
            <person name="Singh R.S."/>
            <person name="Sirot L."/>
            <person name="Sirota M."/>
            <person name="Sisneros N.B."/>
            <person name="Smith C.D."/>
            <person name="Smith T.F."/>
            <person name="Spieth J."/>
            <person name="Stage D.E."/>
            <person name="Stark A."/>
            <person name="Stephan W."/>
            <person name="Strausberg R.L."/>
            <person name="Strempel S."/>
            <person name="Sturgill D."/>
            <person name="Sutton G."/>
            <person name="Sutton G.G."/>
            <person name="Tao W."/>
            <person name="Teichmann S."/>
            <person name="Tobari Y.N."/>
            <person name="Tomimura Y."/>
            <person name="Tsolas J.M."/>
            <person name="Valente V.L."/>
            <person name="Venter E."/>
            <person name="Venter J.C."/>
            <person name="Vicario S."/>
            <person name="Vieira F.G."/>
            <person name="Vilella A.J."/>
            <person name="Villasante A."/>
            <person name="Walenz B."/>
            <person name="Wang J."/>
            <person name="Wasserman M."/>
            <person name="Watts T."/>
            <person name="Wilson D."/>
            <person name="Wilson R.K."/>
            <person name="Wing R.A."/>
            <person name="Wolfner M.F."/>
            <person name="Wong A."/>
            <person name="Wong G.K."/>
            <person name="Wu C.I."/>
            <person name="Wu G."/>
            <person name="Yamamoto D."/>
            <person name="Yang H.P."/>
            <person name="Yang S.P."/>
            <person name="Yorke J.A."/>
            <person name="Yoshida K."/>
            <person name="Zdobnov E."/>
            <person name="Zhang P."/>
            <person name="Zhang Y."/>
            <person name="Zimin A.V."/>
            <person name="Baldwin J."/>
            <person name="Abdouelleil A."/>
            <person name="Abdulkadir J."/>
            <person name="Abebe A."/>
            <person name="Abera B."/>
            <person name="Abreu J."/>
            <person name="Acer S.C."/>
            <person name="Aftuck L."/>
            <person name="Alexander A."/>
            <person name="An P."/>
            <person name="Anderson E."/>
            <person name="Anderson S."/>
            <person name="Arachi H."/>
            <person name="Azer M."/>
            <person name="Bachantsang P."/>
            <person name="Barry A."/>
            <person name="Bayul T."/>
            <person name="Berlin A."/>
            <person name="Bessette D."/>
            <person name="Bloom T."/>
            <person name="Blye J."/>
            <person name="Boguslavskiy L."/>
            <person name="Bonnet C."/>
            <person name="Boukhgalter B."/>
            <person name="Bourzgui I."/>
            <person name="Brown A."/>
            <person name="Cahill P."/>
            <person name="Channer S."/>
            <person name="Cheshatsang Y."/>
            <person name="Chuda L."/>
            <person name="Citroen M."/>
            <person name="Collymore A."/>
            <person name="Cooke P."/>
            <person name="Costello M."/>
            <person name="D'Aco K."/>
            <person name="Daza R."/>
            <person name="De Haan G."/>
            <person name="DeGray S."/>
            <person name="DeMaso C."/>
            <person name="Dhargay N."/>
            <person name="Dooley K."/>
            <person name="Dooley E."/>
            <person name="Doricent M."/>
            <person name="Dorje P."/>
            <person name="Dorjee K."/>
            <person name="Dupes A."/>
            <person name="Elong R."/>
            <person name="Falk J."/>
            <person name="Farina A."/>
            <person name="Faro S."/>
            <person name="Ferguson D."/>
            <person name="Fisher S."/>
            <person name="Foley C.D."/>
            <person name="Franke A."/>
            <person name="Friedrich D."/>
            <person name="Gadbois L."/>
            <person name="Gearin G."/>
            <person name="Gearin C.R."/>
            <person name="Giannoukos G."/>
            <person name="Goode T."/>
            <person name="Graham J."/>
            <person name="Grandbois E."/>
            <person name="Grewal S."/>
            <person name="Gyaltsen K."/>
            <person name="Hafez N."/>
            <person name="Hagos B."/>
            <person name="Hall J."/>
            <person name="Henson C."/>
            <person name="Hollinger A."/>
            <person name="Honan T."/>
            <person name="Huard M.D."/>
            <person name="Hughes L."/>
            <person name="Hurhula B."/>
            <person name="Husby M.E."/>
            <person name="Kamat A."/>
            <person name="Kanga B."/>
            <person name="Kashin S."/>
            <person name="Khazanovich D."/>
            <person name="Kisner P."/>
            <person name="Lance K."/>
            <person name="Lara M."/>
            <person name="Lee W."/>
            <person name="Lennon N."/>
            <person name="Letendre F."/>
            <person name="LeVine R."/>
            <person name="Lipovsky A."/>
            <person name="Liu X."/>
            <person name="Liu J."/>
            <person name="Liu S."/>
            <person name="Lokyitsang T."/>
            <person name="Lokyitsang Y."/>
            <person name="Lubonja R."/>
            <person name="Lui A."/>
            <person name="MacDonald P."/>
            <person name="Magnisalis V."/>
            <person name="Maru K."/>
            <person name="Matthews C."/>
            <person name="McCusker W."/>
            <person name="McDonough S."/>
            <person name="Mehta T."/>
            <person name="Meldrim J."/>
            <person name="Meneus L."/>
            <person name="Mihai O."/>
            <person name="Mihalev A."/>
            <person name="Mihova T."/>
            <person name="Mittelman R."/>
            <person name="Mlenga V."/>
            <person name="Montmayeur A."/>
            <person name="Mulrain L."/>
            <person name="Navidi A."/>
            <person name="Naylor J."/>
            <person name="Negash T."/>
            <person name="Nguyen T."/>
            <person name="Nguyen N."/>
            <person name="Nicol R."/>
            <person name="Norbu C."/>
            <person name="Norbu N."/>
            <person name="Novod N."/>
            <person name="O'Neill B."/>
            <person name="Osman S."/>
            <person name="Markiewicz E."/>
            <person name="Oyono O.L."/>
            <person name="Patti C."/>
            <person name="Phunkhang P."/>
            <person name="Pierre F."/>
            <person name="Priest M."/>
            <person name="Raghuraman S."/>
            <person name="Rege F."/>
            <person name="Reyes R."/>
            <person name="Rise C."/>
            <person name="Rogov P."/>
            <person name="Ross K."/>
            <person name="Ryan E."/>
            <person name="Settipalli S."/>
            <person name="Shea T."/>
            <person name="Sherpa N."/>
            <person name="Shi L."/>
            <person name="Shih D."/>
            <person name="Sparrow T."/>
            <person name="Spaulding J."/>
            <person name="Stalker J."/>
            <person name="Stange-Thomann N."/>
            <person name="Stavropoulos S."/>
            <person name="Stone C."/>
            <person name="Strader C."/>
            <person name="Tesfaye S."/>
            <person name="Thomson T."/>
            <person name="Thoulutsang Y."/>
            <person name="Thoulutsang D."/>
            <person name="Topham K."/>
            <person name="Topping I."/>
            <person name="Tsamla T."/>
            <person name="Vassiliev H."/>
            <person name="Vo A."/>
            <person name="Wangchuk T."/>
            <person name="Wangdi T."/>
            <person name="Weiand M."/>
            <person name="Wilkinson J."/>
            <person name="Wilson A."/>
            <person name="Yadav S."/>
            <person name="Young G."/>
            <person name="Yu Q."/>
            <person name="Zembek L."/>
            <person name="Zhong D."/>
            <person name="Zimmer A."/>
            <person name="Zwirko Z."/>
            <person name="Jaffe D.B."/>
            <person name="Alvarez P."/>
            <person name="Brockman W."/>
            <person name="Butler J."/>
            <person name="Chin C."/>
            <person name="Gnerre S."/>
            <person name="Grabherr M."/>
            <person name="Kleber M."/>
            <person name="Mauceli E."/>
            <person name="MacCallum I."/>
        </authorList>
    </citation>
    <scope>NUCLEOTIDE SEQUENCE [LARGE SCALE GENOMIC DNA]</scope>
    <source>
        <strain evidence="3">Tai18E2 / Tucson 14021-0261.01</strain>
    </source>
</reference>
<feature type="domain" description="CHK kinase-like" evidence="1">
    <location>
        <begin position="143"/>
        <end position="337"/>
    </location>
</feature>
<dbReference type="InterPro" id="IPR004119">
    <property type="entry name" value="EcKL"/>
</dbReference>
<name>B4P296_DROYA</name>